<gene>
    <name evidence="7" type="ORF">PG994_000523</name>
</gene>
<accession>A0ABR1X6I7</accession>
<keyword evidence="8" id="KW-1185">Reference proteome</keyword>
<dbReference type="Proteomes" id="UP001480595">
    <property type="component" value="Unassembled WGS sequence"/>
</dbReference>
<dbReference type="Pfam" id="PF08240">
    <property type="entry name" value="ADH_N"/>
    <property type="match status" value="1"/>
</dbReference>
<organism evidence="7 8">
    <name type="scientific">Apiospora phragmitis</name>
    <dbReference type="NCBI Taxonomy" id="2905665"/>
    <lineage>
        <taxon>Eukaryota</taxon>
        <taxon>Fungi</taxon>
        <taxon>Dikarya</taxon>
        <taxon>Ascomycota</taxon>
        <taxon>Pezizomycotina</taxon>
        <taxon>Sordariomycetes</taxon>
        <taxon>Xylariomycetidae</taxon>
        <taxon>Amphisphaeriales</taxon>
        <taxon>Apiosporaceae</taxon>
        <taxon>Apiospora</taxon>
    </lineage>
</organism>
<dbReference type="SUPFAM" id="SSF51735">
    <property type="entry name" value="NAD(P)-binding Rossmann-fold domains"/>
    <property type="match status" value="1"/>
</dbReference>
<keyword evidence="4" id="KW-0862">Zinc</keyword>
<comment type="similarity">
    <text evidence="2">Belongs to the zinc-containing alcohol dehydrogenase family.</text>
</comment>
<dbReference type="PANTHER" id="PTHR43350">
    <property type="entry name" value="NAD-DEPENDENT ALCOHOL DEHYDROGENASE"/>
    <property type="match status" value="1"/>
</dbReference>
<evidence type="ECO:0000313" key="8">
    <source>
        <dbReference type="Proteomes" id="UP001480595"/>
    </source>
</evidence>
<evidence type="ECO:0000256" key="5">
    <source>
        <dbReference type="ARBA" id="ARBA00023002"/>
    </source>
</evidence>
<evidence type="ECO:0000313" key="7">
    <source>
        <dbReference type="EMBL" id="KAK8091018.1"/>
    </source>
</evidence>
<reference evidence="7 8" key="1">
    <citation type="submission" date="2023-01" db="EMBL/GenBank/DDBJ databases">
        <title>Analysis of 21 Apiospora genomes using comparative genomics revels a genus with tremendous synthesis potential of carbohydrate active enzymes and secondary metabolites.</title>
        <authorList>
            <person name="Sorensen T."/>
        </authorList>
    </citation>
    <scope>NUCLEOTIDE SEQUENCE [LARGE SCALE GENOMIC DNA]</scope>
    <source>
        <strain evidence="7 8">CBS 135458</strain>
    </source>
</reference>
<dbReference type="InterPro" id="IPR013154">
    <property type="entry name" value="ADH-like_N"/>
</dbReference>
<dbReference type="Gene3D" id="3.40.50.720">
    <property type="entry name" value="NAD(P)-binding Rossmann-like Domain"/>
    <property type="match status" value="1"/>
</dbReference>
<feature type="domain" description="Alcohol dehydrogenase-like N-terminal" evidence="6">
    <location>
        <begin position="29"/>
        <end position="142"/>
    </location>
</feature>
<sequence>MAGDIPSEHRALVLTSTDVGLELKTPQLGNVLVRVEAASLLSYHREIYNGARQYPQLDAPHAGGYSAVGRVAAVGADATALTPGQLVFADCTMRSRDGAGWFLVGVQASLDVGGRRLNADVYRDGAFAEYWTVPLENCHPLDEARLTQGLGYTTADLAYLSYLLVAYGGLRDISLEPGETPIVCPATGGFGGAGVLAAIAMGSRVIAMGRNEKELARLKAHVMSGNPGSSGLIETVRITGDEAADTAALQAFGLADAVLDFSPPHAAGSSHLRCAIRSLRREGRVSLMGLTSDFAEYVVIINNLTLKGKVMYERDDVTQFVKMLERGLLPRGESFVDTKVFKLEQAKEALHAAAEHTGCGRAVVFAP</sequence>
<evidence type="ECO:0000259" key="6">
    <source>
        <dbReference type="Pfam" id="PF08240"/>
    </source>
</evidence>
<proteinExistence type="inferred from homology"/>
<comment type="cofactor">
    <cofactor evidence="1">
        <name>Zn(2+)</name>
        <dbReference type="ChEBI" id="CHEBI:29105"/>
    </cofactor>
</comment>
<dbReference type="GeneID" id="92084995"/>
<comment type="caution">
    <text evidence="7">The sequence shown here is derived from an EMBL/GenBank/DDBJ whole genome shotgun (WGS) entry which is preliminary data.</text>
</comment>
<name>A0ABR1X6I7_9PEZI</name>
<evidence type="ECO:0000256" key="3">
    <source>
        <dbReference type="ARBA" id="ARBA00022723"/>
    </source>
</evidence>
<dbReference type="Gene3D" id="3.90.180.10">
    <property type="entry name" value="Medium-chain alcohol dehydrogenases, catalytic domain"/>
    <property type="match status" value="1"/>
</dbReference>
<keyword evidence="3" id="KW-0479">Metal-binding</keyword>
<dbReference type="InterPro" id="IPR011032">
    <property type="entry name" value="GroES-like_sf"/>
</dbReference>
<evidence type="ECO:0000256" key="1">
    <source>
        <dbReference type="ARBA" id="ARBA00001947"/>
    </source>
</evidence>
<evidence type="ECO:0000256" key="2">
    <source>
        <dbReference type="ARBA" id="ARBA00008072"/>
    </source>
</evidence>
<dbReference type="PANTHER" id="PTHR43350:SF17">
    <property type="entry name" value="NAD-DEPENDENT ALCOHOL DEHYDROGENASE"/>
    <property type="match status" value="1"/>
</dbReference>
<dbReference type="SUPFAM" id="SSF50129">
    <property type="entry name" value="GroES-like"/>
    <property type="match status" value="1"/>
</dbReference>
<evidence type="ECO:0000256" key="4">
    <source>
        <dbReference type="ARBA" id="ARBA00022833"/>
    </source>
</evidence>
<dbReference type="EMBL" id="JAQQWL010000001">
    <property type="protein sequence ID" value="KAK8091018.1"/>
    <property type="molecule type" value="Genomic_DNA"/>
</dbReference>
<dbReference type="RefSeq" id="XP_066722564.1">
    <property type="nucleotide sequence ID" value="XM_066851932.1"/>
</dbReference>
<dbReference type="InterPro" id="IPR036291">
    <property type="entry name" value="NAD(P)-bd_dom_sf"/>
</dbReference>
<protein>
    <recommendedName>
        <fullName evidence="6">Alcohol dehydrogenase-like N-terminal domain-containing protein</fullName>
    </recommendedName>
</protein>
<keyword evidence="5" id="KW-0560">Oxidoreductase</keyword>
<dbReference type="CDD" id="cd05188">
    <property type="entry name" value="MDR"/>
    <property type="match status" value="1"/>
</dbReference>